<gene>
    <name evidence="2" type="ORF">CPB83DRAFT_906630</name>
</gene>
<keyword evidence="1" id="KW-0732">Signal</keyword>
<comment type="caution">
    <text evidence="2">The sequence shown here is derived from an EMBL/GenBank/DDBJ whole genome shotgun (WGS) entry which is preliminary data.</text>
</comment>
<feature type="chain" id="PRO_5040291845" evidence="1">
    <location>
        <begin position="24"/>
        <end position="134"/>
    </location>
</feature>
<dbReference type="OrthoDB" id="2881139at2759"/>
<evidence type="ECO:0000313" key="3">
    <source>
        <dbReference type="Proteomes" id="UP000807306"/>
    </source>
</evidence>
<protein>
    <submittedName>
        <fullName evidence="2">Uncharacterized protein</fullName>
    </submittedName>
</protein>
<evidence type="ECO:0000313" key="2">
    <source>
        <dbReference type="EMBL" id="KAF9528592.1"/>
    </source>
</evidence>
<dbReference type="EMBL" id="MU157851">
    <property type="protein sequence ID" value="KAF9528592.1"/>
    <property type="molecule type" value="Genomic_DNA"/>
</dbReference>
<dbReference type="Proteomes" id="UP000807306">
    <property type="component" value="Unassembled WGS sequence"/>
</dbReference>
<feature type="signal peptide" evidence="1">
    <location>
        <begin position="1"/>
        <end position="23"/>
    </location>
</feature>
<dbReference type="PROSITE" id="PS51257">
    <property type="entry name" value="PROKAR_LIPOPROTEIN"/>
    <property type="match status" value="1"/>
</dbReference>
<reference evidence="2" key="1">
    <citation type="submission" date="2020-11" db="EMBL/GenBank/DDBJ databases">
        <authorList>
            <consortium name="DOE Joint Genome Institute"/>
            <person name="Ahrendt S."/>
            <person name="Riley R."/>
            <person name="Andreopoulos W."/>
            <person name="Labutti K."/>
            <person name="Pangilinan J."/>
            <person name="Ruiz-Duenas F.J."/>
            <person name="Barrasa J.M."/>
            <person name="Sanchez-Garcia M."/>
            <person name="Camarero S."/>
            <person name="Miyauchi S."/>
            <person name="Serrano A."/>
            <person name="Linde D."/>
            <person name="Babiker R."/>
            <person name="Drula E."/>
            <person name="Ayuso-Fernandez I."/>
            <person name="Pacheco R."/>
            <person name="Padilla G."/>
            <person name="Ferreira P."/>
            <person name="Barriuso J."/>
            <person name="Kellner H."/>
            <person name="Castanera R."/>
            <person name="Alfaro M."/>
            <person name="Ramirez L."/>
            <person name="Pisabarro A.G."/>
            <person name="Kuo A."/>
            <person name="Tritt A."/>
            <person name="Lipzen A."/>
            <person name="He G."/>
            <person name="Yan M."/>
            <person name="Ng V."/>
            <person name="Cullen D."/>
            <person name="Martin F."/>
            <person name="Rosso M.-N."/>
            <person name="Henrissat B."/>
            <person name="Hibbett D."/>
            <person name="Martinez A.T."/>
            <person name="Grigoriev I.V."/>
        </authorList>
    </citation>
    <scope>NUCLEOTIDE SEQUENCE</scope>
    <source>
        <strain evidence="2">CBS 506.95</strain>
    </source>
</reference>
<keyword evidence="3" id="KW-1185">Reference proteome</keyword>
<proteinExistence type="predicted"/>
<evidence type="ECO:0000256" key="1">
    <source>
        <dbReference type="SAM" id="SignalP"/>
    </source>
</evidence>
<accession>A0A9P6EGE0</accession>
<organism evidence="2 3">
    <name type="scientific">Crepidotus variabilis</name>
    <dbReference type="NCBI Taxonomy" id="179855"/>
    <lineage>
        <taxon>Eukaryota</taxon>
        <taxon>Fungi</taxon>
        <taxon>Dikarya</taxon>
        <taxon>Basidiomycota</taxon>
        <taxon>Agaricomycotina</taxon>
        <taxon>Agaricomycetes</taxon>
        <taxon>Agaricomycetidae</taxon>
        <taxon>Agaricales</taxon>
        <taxon>Agaricineae</taxon>
        <taxon>Crepidotaceae</taxon>
        <taxon>Crepidotus</taxon>
    </lineage>
</organism>
<sequence>MFKFGAVFVVTFIAVSTASGVVAQSIPVGGSCATIVGPVGVSVAGSTCCYVGPDRALCASGSTCPERFLNPGELCALFSRLHSSATVLTLCPSLAHEGSGFVGPSPYPCFPGTTCCFNSPDNSTCQTSCKKHKN</sequence>
<dbReference type="AlphaFoldDB" id="A0A9P6EGE0"/>
<name>A0A9P6EGE0_9AGAR</name>